<proteinExistence type="predicted"/>
<organism evidence="2">
    <name type="scientific">Arundo donax</name>
    <name type="common">Giant reed</name>
    <name type="synonym">Donax arundinaceus</name>
    <dbReference type="NCBI Taxonomy" id="35708"/>
    <lineage>
        <taxon>Eukaryota</taxon>
        <taxon>Viridiplantae</taxon>
        <taxon>Streptophyta</taxon>
        <taxon>Embryophyta</taxon>
        <taxon>Tracheophyta</taxon>
        <taxon>Spermatophyta</taxon>
        <taxon>Magnoliopsida</taxon>
        <taxon>Liliopsida</taxon>
        <taxon>Poales</taxon>
        <taxon>Poaceae</taxon>
        <taxon>PACMAD clade</taxon>
        <taxon>Arundinoideae</taxon>
        <taxon>Arundineae</taxon>
        <taxon>Arundo</taxon>
    </lineage>
</organism>
<keyword evidence="1" id="KW-0812">Transmembrane</keyword>
<dbReference type="EMBL" id="GBRH01185802">
    <property type="protein sequence ID" value="JAE12094.1"/>
    <property type="molecule type" value="Transcribed_RNA"/>
</dbReference>
<feature type="transmembrane region" description="Helical" evidence="1">
    <location>
        <begin position="49"/>
        <end position="69"/>
    </location>
</feature>
<keyword evidence="1" id="KW-1133">Transmembrane helix</keyword>
<dbReference type="AlphaFoldDB" id="A0A0A9FLK1"/>
<evidence type="ECO:0000313" key="2">
    <source>
        <dbReference type="EMBL" id="JAE12094.1"/>
    </source>
</evidence>
<accession>A0A0A9FLK1</accession>
<reference evidence="2" key="2">
    <citation type="journal article" date="2015" name="Data Brief">
        <title>Shoot transcriptome of the giant reed, Arundo donax.</title>
        <authorList>
            <person name="Barrero R.A."/>
            <person name="Guerrero F.D."/>
            <person name="Moolhuijzen P."/>
            <person name="Goolsby J.A."/>
            <person name="Tidwell J."/>
            <person name="Bellgard S.E."/>
            <person name="Bellgard M.I."/>
        </authorList>
    </citation>
    <scope>NUCLEOTIDE SEQUENCE</scope>
    <source>
        <tissue evidence="2">Shoot tissue taken approximately 20 cm above the soil surface</tissue>
    </source>
</reference>
<keyword evidence="1" id="KW-0472">Membrane</keyword>
<evidence type="ECO:0000256" key="1">
    <source>
        <dbReference type="SAM" id="Phobius"/>
    </source>
</evidence>
<protein>
    <submittedName>
        <fullName evidence="2">Uncharacterized protein</fullName>
    </submittedName>
</protein>
<name>A0A0A9FLK1_ARUDO</name>
<reference evidence="2" key="1">
    <citation type="submission" date="2014-09" db="EMBL/GenBank/DDBJ databases">
        <authorList>
            <person name="Magalhaes I.L.F."/>
            <person name="Oliveira U."/>
            <person name="Santos F.R."/>
            <person name="Vidigal T.H.D.A."/>
            <person name="Brescovit A.D."/>
            <person name="Santos A.J."/>
        </authorList>
    </citation>
    <scope>NUCLEOTIDE SEQUENCE</scope>
    <source>
        <tissue evidence="2">Shoot tissue taken approximately 20 cm above the soil surface</tissue>
    </source>
</reference>
<sequence>MRLGRALHPSCGKKCCRRVRLRQTELPLLMGLKRAVRLVCYRKLFRKKLFSAMELVMLLIGLKLAILVCSWRQCWKKRQCEMKLPILLMLQNRSVILVC</sequence>